<accession>A0A174FBK6</accession>
<evidence type="ECO:0000313" key="4">
    <source>
        <dbReference type="Proteomes" id="UP000095544"/>
    </source>
</evidence>
<dbReference type="InterPro" id="IPR012341">
    <property type="entry name" value="6hp_glycosidase-like_sf"/>
</dbReference>
<dbReference type="InterPro" id="IPR008928">
    <property type="entry name" value="6-hairpin_glycosidase_sf"/>
</dbReference>
<dbReference type="AlphaFoldDB" id="A0A174FBK6"/>
<evidence type="ECO:0000313" key="3">
    <source>
        <dbReference type="EMBL" id="CUO46328.1"/>
    </source>
</evidence>
<dbReference type="EMBL" id="CYZU01000019">
    <property type="protein sequence ID" value="CUO46328.1"/>
    <property type="molecule type" value="Genomic_DNA"/>
</dbReference>
<feature type="domain" description="Glycosyl-hydrolase family 116 catalytic region" evidence="1">
    <location>
        <begin position="462"/>
        <end position="756"/>
    </location>
</feature>
<dbReference type="InterPro" id="IPR006775">
    <property type="entry name" value="GH116_catalytic"/>
</dbReference>
<dbReference type="OrthoDB" id="1007311at2"/>
<dbReference type="PANTHER" id="PTHR12654">
    <property type="entry name" value="BILE ACID BETA-GLUCOSIDASE-RELATED"/>
    <property type="match status" value="1"/>
</dbReference>
<dbReference type="Proteomes" id="UP000095544">
    <property type="component" value="Unassembled WGS sequence"/>
</dbReference>
<dbReference type="InterPro" id="IPR052566">
    <property type="entry name" value="Non-lysos_glucosylceramidase"/>
</dbReference>
<gene>
    <name evidence="3" type="ORF">ERS852491_02287</name>
</gene>
<feature type="domain" description="Glycosyl-hydrolase family 116 N-terminal" evidence="2">
    <location>
        <begin position="31"/>
        <end position="367"/>
    </location>
</feature>
<name>A0A174FBK6_9FIRM</name>
<dbReference type="GO" id="GO:0005975">
    <property type="term" value="P:carbohydrate metabolic process"/>
    <property type="evidence" value="ECO:0007669"/>
    <property type="project" value="InterPro"/>
</dbReference>
<sequence>MKHLIYPTEELFCDNEQKKYPGTAGCVDFLLGGIGTGNVSLGARGNLTTWQIFNQPGQLNRMPYTFFSIWAKPEHGKAVARVLESRLNPPFAKSQGFFRNEMAGLPRFDSAEMGSEYPFVNFKFTDDQMPVQVSLEAFTPFIPLNADDSGIPGAYLQYKVKNPGREKVEVSIAGSMNNAVGFEGYNNFSFMQHAGERVNRYRDDNGVRGITYTGSGFSDQHITWGDMALTTTAPAENITAKPVWYQGQWTDGGEDFWQDFSSDGRLDEASIYEQVGSTWAENSDFSFLHFTDKIGSLSVTHSLEPGEEKTFTFILTWYFPNRPKMWIELDKDRADINAGNYQVTKNYYATLFADAWEAAAYLGNEKERLYRESKAFSNAFFSTTLPGYVLEAAADNITVMRSPTCFRIENGDFLGWEGVDNDLGCGPGNCTHVWNYAQSVAVLFPELERTMRRIELADEIREDGYMPFRAYTPFDLPQWEMTPSADGQLGSVVRLYREWVISGDDAIVRECWPGVEKTMRYAEQIWDRDGDGLLEEPQHVTYDTELYGISSMTGSIYFAALAAAAEMAEHMGHAGDAEKYRELAQNGRRKLDEISWNGEFYEQIVDDVNAYRYQYGKGCLSDQLLGQFMAFNAQLGYVMSEEHVKKAAASIFKYNFVERAKENVHAERAFILNDEKGLTPCTWPNGGRPVFPFVYYGEVWTGIEYEAAALLARTGQVEEALTIVKAIRDRHDGFKRNPFSENESGYYYTRAMASWSVYEALLGYEYDMRSNRQTFAPRLHADDFTGFWCNGKAWGIFRQKKTQDGGLTQEVEVLYGGEGTVKRGK</sequence>
<dbReference type="Pfam" id="PF12215">
    <property type="entry name" value="Glyco_hydr_116N"/>
    <property type="match status" value="1"/>
</dbReference>
<protein>
    <submittedName>
        <fullName evidence="3">Predicted bile acid beta-glucosidase</fullName>
    </submittedName>
</protein>
<dbReference type="Pfam" id="PF04685">
    <property type="entry name" value="DUF608"/>
    <property type="match status" value="1"/>
</dbReference>
<dbReference type="SUPFAM" id="SSF48208">
    <property type="entry name" value="Six-hairpin glycosidases"/>
    <property type="match status" value="1"/>
</dbReference>
<organism evidence="3 4">
    <name type="scientific">Faecalicatena contorta</name>
    <dbReference type="NCBI Taxonomy" id="39482"/>
    <lineage>
        <taxon>Bacteria</taxon>
        <taxon>Bacillati</taxon>
        <taxon>Bacillota</taxon>
        <taxon>Clostridia</taxon>
        <taxon>Lachnospirales</taxon>
        <taxon>Lachnospiraceae</taxon>
        <taxon>Faecalicatena</taxon>
    </lineage>
</organism>
<dbReference type="RefSeq" id="WP_055153178.1">
    <property type="nucleotide sequence ID" value="NZ_CYZU01000019.1"/>
</dbReference>
<dbReference type="GO" id="GO:0008422">
    <property type="term" value="F:beta-glucosidase activity"/>
    <property type="evidence" value="ECO:0007669"/>
    <property type="project" value="TreeGrafter"/>
</dbReference>
<reference evidence="3 4" key="1">
    <citation type="submission" date="2015-09" db="EMBL/GenBank/DDBJ databases">
        <authorList>
            <consortium name="Pathogen Informatics"/>
        </authorList>
    </citation>
    <scope>NUCLEOTIDE SEQUENCE [LARGE SCALE GENOMIC DNA]</scope>
    <source>
        <strain evidence="3 4">2789STDY5834876</strain>
    </source>
</reference>
<dbReference type="InterPro" id="IPR024462">
    <property type="entry name" value="GH116_N"/>
</dbReference>
<proteinExistence type="predicted"/>
<evidence type="ECO:0000259" key="1">
    <source>
        <dbReference type="Pfam" id="PF04685"/>
    </source>
</evidence>
<evidence type="ECO:0000259" key="2">
    <source>
        <dbReference type="Pfam" id="PF12215"/>
    </source>
</evidence>
<dbReference type="STRING" id="39482.ERS852491_02287"/>
<dbReference type="PANTHER" id="PTHR12654:SF0">
    <property type="entry name" value="NON-LYSOSOMAL GLUCOSYLCERAMIDASE"/>
    <property type="match status" value="1"/>
</dbReference>
<dbReference type="Gene3D" id="1.50.10.10">
    <property type="match status" value="1"/>
</dbReference>